<sequence>MAAIVRQCSRVTLRSLTAFSLRSRPAQQAVLSPLLRKNLKVEWKVDLSSKYFCSYTQTVIDNPNSATTSAQSGQSEVGAISSESDESELISSSSNDLHHISQRLGSVRHEETLLQAFQVIKNAEERDVPPLLVYQLIRNCGNQLFTCMPEERTKLVKRFWSELKEKGIHFDVSHYNVLLSVYLQNYHSFSPVEILEEMKSGGVEPNQTTLVLFIQAFCENGDMIGSLEMLGMMKTLDIPVTEQVYASLITGYSRSGDMESALGIMETMRGNGLEPGLDTYISLLIAYSEAGDLENIKKVVAELTAKKGMCPVGVTMAIVEALARAKHHTFIPEILREMNINQSVFNSELINVLKGLIARGLHENALELLKVIPRNHMVNSERLSVPEVEFMRQLVLSIQEPKMLVSMLKKVDDAKILKSPYELSLNFSYGKHDKALSLAIIETMAKKGLTVRPHYFYPMMVDAIRNNDGKGAIETLSFIRQRNLRLDNNLIYYGKKALKWENKNPQDVIRSLQNIGEDSHQSKETALHLFTDRLDLAEIKGLIEASGDVVENEALIPCLELLIKRDDRTEDAVEAILFAEKKGLDVENCVYTLINRISRTRKASRKLIDFMEILFEKNINAGSRVFSRVLSSLSKDDTTGEFFEFLRILKRNDVEPDASSYREILKKSSNMGRKEAAEFAFTKVNEVFPDDPVAYSYLLLAYAKNNVGNLGFTTDFKNRTKISAIFDEMVEKGLKPFDAAVSHAIIAHLTKGNIEMADKIKEKYGTGSRVFIVYTQYLRFFAKKGDVHNSERIISEMKEMDTDMSPYTYNYLSQAYRKHGDVEKIKKLIDEMKAKNIDKIFMNYSELMMAQLKWSDVEGAWEVYQKECQSLDKFPSYSCCVHLMRELGSSKDIAKLDELSTDITKSKALPEHEKNTMRHSLVVAYLDADAEGKIKEIVDREDFKHEYNHYRSVARNAAGIGKVELLRKLMSFLEEQDLKSTVLYQPLLYAYGKQNDMTGAYALRDEIIAKGETLSPVFLDLFEKLAENRKKDVKIVEEPSQPENVSLH</sequence>
<gene>
    <name evidence="3" type="ORF">PACLA_8A025932</name>
</gene>
<organism evidence="3 4">
    <name type="scientific">Paramuricea clavata</name>
    <name type="common">Red gorgonian</name>
    <name type="synonym">Violescent sea-whip</name>
    <dbReference type="NCBI Taxonomy" id="317549"/>
    <lineage>
        <taxon>Eukaryota</taxon>
        <taxon>Metazoa</taxon>
        <taxon>Cnidaria</taxon>
        <taxon>Anthozoa</taxon>
        <taxon>Octocorallia</taxon>
        <taxon>Malacalcyonacea</taxon>
        <taxon>Plexauridae</taxon>
        <taxon>Paramuricea</taxon>
    </lineage>
</organism>
<dbReference type="GO" id="GO:0005739">
    <property type="term" value="C:mitochondrion"/>
    <property type="evidence" value="ECO:0007669"/>
    <property type="project" value="TreeGrafter"/>
</dbReference>
<dbReference type="Pfam" id="PF23276">
    <property type="entry name" value="TPR_24"/>
    <property type="match status" value="1"/>
</dbReference>
<dbReference type="GO" id="GO:0070129">
    <property type="term" value="P:regulation of mitochondrial translation"/>
    <property type="evidence" value="ECO:0007669"/>
    <property type="project" value="TreeGrafter"/>
</dbReference>
<dbReference type="Proteomes" id="UP001152795">
    <property type="component" value="Unassembled WGS sequence"/>
</dbReference>
<dbReference type="OrthoDB" id="185373at2759"/>
<dbReference type="GO" id="GO:0005634">
    <property type="term" value="C:nucleus"/>
    <property type="evidence" value="ECO:0007669"/>
    <property type="project" value="TreeGrafter"/>
</dbReference>
<dbReference type="PROSITE" id="PS51375">
    <property type="entry name" value="PPR"/>
    <property type="match status" value="3"/>
</dbReference>
<dbReference type="PANTHER" id="PTHR46669">
    <property type="entry name" value="LEUCINE-RICH PPR MOTIF-CONTAINING PROTEIN, MITOCHONDRIAL"/>
    <property type="match status" value="1"/>
</dbReference>
<keyword evidence="4" id="KW-1185">Reference proteome</keyword>
<proteinExistence type="predicted"/>
<dbReference type="NCBIfam" id="TIGR00756">
    <property type="entry name" value="PPR"/>
    <property type="match status" value="1"/>
</dbReference>
<dbReference type="GO" id="GO:0003730">
    <property type="term" value="F:mRNA 3'-UTR binding"/>
    <property type="evidence" value="ECO:0007669"/>
    <property type="project" value="TreeGrafter"/>
</dbReference>
<dbReference type="InterPro" id="IPR011990">
    <property type="entry name" value="TPR-like_helical_dom_sf"/>
</dbReference>
<dbReference type="InterPro" id="IPR033490">
    <property type="entry name" value="LRP130"/>
</dbReference>
<dbReference type="AlphaFoldDB" id="A0A6S7G4Z6"/>
<dbReference type="Pfam" id="PF13812">
    <property type="entry name" value="PPR_3"/>
    <property type="match status" value="1"/>
</dbReference>
<dbReference type="InterPro" id="IPR057027">
    <property type="entry name" value="TPR_mt"/>
</dbReference>
<accession>A0A6S7G4Z6</accession>
<dbReference type="Pfam" id="PF01535">
    <property type="entry name" value="PPR"/>
    <property type="match status" value="1"/>
</dbReference>
<evidence type="ECO:0000313" key="4">
    <source>
        <dbReference type="Proteomes" id="UP001152795"/>
    </source>
</evidence>
<dbReference type="EMBL" id="CACRXK020000886">
    <property type="protein sequence ID" value="CAB3985563.1"/>
    <property type="molecule type" value="Genomic_DNA"/>
</dbReference>
<name>A0A6S7G4Z6_PARCT</name>
<dbReference type="Gene3D" id="1.25.40.10">
    <property type="entry name" value="Tetratricopeptide repeat domain"/>
    <property type="match status" value="4"/>
</dbReference>
<protein>
    <submittedName>
        <fullName evidence="3">Leucine-rich PPR motif-containing, mitochondrial</fullName>
    </submittedName>
</protein>
<feature type="domain" description="Pentatricopeptide repeat-containing protein-mitochondrial" evidence="2">
    <location>
        <begin position="228"/>
        <end position="327"/>
    </location>
</feature>
<comment type="caution">
    <text evidence="3">The sequence shown here is derived from an EMBL/GenBank/DDBJ whole genome shotgun (WGS) entry which is preliminary data.</text>
</comment>
<evidence type="ECO:0000313" key="3">
    <source>
        <dbReference type="EMBL" id="CAB3985563.1"/>
    </source>
</evidence>
<dbReference type="InterPro" id="IPR002885">
    <property type="entry name" value="PPR_rpt"/>
</dbReference>
<evidence type="ECO:0000256" key="1">
    <source>
        <dbReference type="ARBA" id="ARBA00022737"/>
    </source>
</evidence>
<keyword evidence="1" id="KW-0677">Repeat</keyword>
<evidence type="ECO:0000259" key="2">
    <source>
        <dbReference type="Pfam" id="PF23276"/>
    </source>
</evidence>
<dbReference type="PANTHER" id="PTHR46669:SF1">
    <property type="entry name" value="LEUCINE-RICH PPR MOTIF-CONTAINING PROTEIN, MITOCHONDRIAL"/>
    <property type="match status" value="1"/>
</dbReference>
<reference evidence="3" key="1">
    <citation type="submission" date="2020-04" db="EMBL/GenBank/DDBJ databases">
        <authorList>
            <person name="Alioto T."/>
            <person name="Alioto T."/>
            <person name="Gomez Garrido J."/>
        </authorList>
    </citation>
    <scope>NUCLEOTIDE SEQUENCE</scope>
    <source>
        <strain evidence="3">A484AB</strain>
    </source>
</reference>